<evidence type="ECO:0000259" key="1">
    <source>
        <dbReference type="PROSITE" id="PS50930"/>
    </source>
</evidence>
<dbReference type="GeneID" id="41339576"/>
<dbReference type="GO" id="GO:0003677">
    <property type="term" value="F:DNA binding"/>
    <property type="evidence" value="ECO:0007669"/>
    <property type="project" value="InterPro"/>
</dbReference>
<organism evidence="2 3">
    <name type="scientific">Acholeplasma laidlawii</name>
    <dbReference type="NCBI Taxonomy" id="2148"/>
    <lineage>
        <taxon>Bacteria</taxon>
        <taxon>Bacillati</taxon>
        <taxon>Mycoplasmatota</taxon>
        <taxon>Mollicutes</taxon>
        <taxon>Acholeplasmatales</taxon>
        <taxon>Acholeplasmataceae</taxon>
        <taxon>Acholeplasma</taxon>
    </lineage>
</organism>
<evidence type="ECO:0000313" key="3">
    <source>
        <dbReference type="Proteomes" id="UP000315938"/>
    </source>
</evidence>
<comment type="caution">
    <text evidence="2">The sequence shown here is derived from an EMBL/GenBank/DDBJ whole genome shotgun (WGS) entry which is preliminary data.</text>
</comment>
<feature type="domain" description="HTH LytTR-type" evidence="1">
    <location>
        <begin position="60"/>
        <end position="165"/>
    </location>
</feature>
<evidence type="ECO:0000313" key="2">
    <source>
        <dbReference type="EMBL" id="TRY00226.1"/>
    </source>
</evidence>
<dbReference type="PANTHER" id="PTHR37299">
    <property type="entry name" value="TRANSCRIPTIONAL REGULATOR-RELATED"/>
    <property type="match status" value="1"/>
</dbReference>
<dbReference type="Gene3D" id="2.40.50.1020">
    <property type="entry name" value="LytTr DNA-binding domain"/>
    <property type="match status" value="1"/>
</dbReference>
<dbReference type="PANTHER" id="PTHR37299:SF1">
    <property type="entry name" value="STAGE 0 SPORULATION PROTEIN A HOMOLOG"/>
    <property type="match status" value="1"/>
</dbReference>
<dbReference type="RefSeq" id="WP_012242276.1">
    <property type="nucleotide sequence ID" value="NZ_JACAOE010000001.1"/>
</dbReference>
<reference evidence="2 3" key="1">
    <citation type="submission" date="2019-07" db="EMBL/GenBank/DDBJ databases">
        <title>Genome sequence of Acholeplasma laidlawii strain with increased resistance to erythromycin.</title>
        <authorList>
            <person name="Medvedeva E.S."/>
            <person name="Baranova N.B."/>
            <person name="Siniagina M.N."/>
            <person name="Mouzykantov A."/>
            <person name="Chernova O.A."/>
            <person name="Chernov V.M."/>
        </authorList>
    </citation>
    <scope>NUCLEOTIDE SEQUENCE [LARGE SCALE GENOMIC DNA]</scope>
    <source>
        <strain evidence="2 3">PG8REry</strain>
    </source>
</reference>
<dbReference type="AlphaFoldDB" id="A0A553IJ56"/>
<dbReference type="Pfam" id="PF04397">
    <property type="entry name" value="LytTR"/>
    <property type="match status" value="1"/>
</dbReference>
<dbReference type="GO" id="GO:0000156">
    <property type="term" value="F:phosphorelay response regulator activity"/>
    <property type="evidence" value="ECO:0007669"/>
    <property type="project" value="InterPro"/>
</dbReference>
<accession>A0A553IJ56</accession>
<protein>
    <submittedName>
        <fullName evidence="2">LytTR family transcriptional regulator</fullName>
    </submittedName>
</protein>
<dbReference type="EMBL" id="VKID01000001">
    <property type="protein sequence ID" value="TRY00226.1"/>
    <property type="molecule type" value="Genomic_DNA"/>
</dbReference>
<dbReference type="PROSITE" id="PS50930">
    <property type="entry name" value="HTH_LYTTR"/>
    <property type="match status" value="1"/>
</dbReference>
<gene>
    <name evidence="2" type="ORF">FNV44_04035</name>
</gene>
<proteinExistence type="predicted"/>
<dbReference type="Proteomes" id="UP000315938">
    <property type="component" value="Unassembled WGS sequence"/>
</dbReference>
<dbReference type="InterPro" id="IPR046947">
    <property type="entry name" value="LytR-like"/>
</dbReference>
<dbReference type="InterPro" id="IPR007492">
    <property type="entry name" value="LytTR_DNA-bd_dom"/>
</dbReference>
<name>A0A553IJ56_ACHLA</name>
<sequence>MMIKVLIDKSDLSLITDDLESSSLDITNHDDGSITLLVDDTSLEVLESILRKVTISRQAFIFETSDGWVKLFIREIIYIESFGVEIIVHTTKRGKIYINQPLYQLEGLLQSYQIIRIAKSFLVNLEKILYIRPKLNAKLELELVNGLKIDVSRSYVKPFKDALGIGG</sequence>
<dbReference type="SMART" id="SM00850">
    <property type="entry name" value="LytTR"/>
    <property type="match status" value="1"/>
</dbReference>